<dbReference type="AlphaFoldDB" id="A0A2H3AR02"/>
<accession>A0A2H3AR02</accession>
<feature type="transmembrane region" description="Helical" evidence="1">
    <location>
        <begin position="20"/>
        <end position="39"/>
    </location>
</feature>
<proteinExistence type="predicted"/>
<sequence>MSAGPYYTFLSYFHRHHSVMAYFSCARYLLLVISAMLAARHRRPAQMSRSLQSSRDYWTLHSARCKPMGGGKCRPSEPYQSCPPHTYAGVHSRSTTLWMKASQENISTRRSISILQCASRVQLPLSPLPIAS</sequence>
<gene>
    <name evidence="2" type="ORF">ARMSODRAFT_672707</name>
</gene>
<keyword evidence="1" id="KW-0812">Transmembrane</keyword>
<dbReference type="Proteomes" id="UP000218334">
    <property type="component" value="Unassembled WGS sequence"/>
</dbReference>
<keyword evidence="1" id="KW-1133">Transmembrane helix</keyword>
<dbReference type="EMBL" id="KZ293478">
    <property type="protein sequence ID" value="PBK61221.1"/>
    <property type="molecule type" value="Genomic_DNA"/>
</dbReference>
<evidence type="ECO:0000313" key="2">
    <source>
        <dbReference type="EMBL" id="PBK61221.1"/>
    </source>
</evidence>
<evidence type="ECO:0000256" key="1">
    <source>
        <dbReference type="SAM" id="Phobius"/>
    </source>
</evidence>
<keyword evidence="1" id="KW-0472">Membrane</keyword>
<protein>
    <submittedName>
        <fullName evidence="2">Uncharacterized protein</fullName>
    </submittedName>
</protein>
<keyword evidence="3" id="KW-1185">Reference proteome</keyword>
<organism evidence="2 3">
    <name type="scientific">Armillaria solidipes</name>
    <dbReference type="NCBI Taxonomy" id="1076256"/>
    <lineage>
        <taxon>Eukaryota</taxon>
        <taxon>Fungi</taxon>
        <taxon>Dikarya</taxon>
        <taxon>Basidiomycota</taxon>
        <taxon>Agaricomycotina</taxon>
        <taxon>Agaricomycetes</taxon>
        <taxon>Agaricomycetidae</taxon>
        <taxon>Agaricales</taxon>
        <taxon>Marasmiineae</taxon>
        <taxon>Physalacriaceae</taxon>
        <taxon>Armillaria</taxon>
    </lineage>
</organism>
<name>A0A2H3AR02_9AGAR</name>
<reference evidence="3" key="1">
    <citation type="journal article" date="2017" name="Nat. Ecol. Evol.">
        <title>Genome expansion and lineage-specific genetic innovations in the forest pathogenic fungi Armillaria.</title>
        <authorList>
            <person name="Sipos G."/>
            <person name="Prasanna A.N."/>
            <person name="Walter M.C."/>
            <person name="O'Connor E."/>
            <person name="Balint B."/>
            <person name="Krizsan K."/>
            <person name="Kiss B."/>
            <person name="Hess J."/>
            <person name="Varga T."/>
            <person name="Slot J."/>
            <person name="Riley R."/>
            <person name="Boka B."/>
            <person name="Rigling D."/>
            <person name="Barry K."/>
            <person name="Lee J."/>
            <person name="Mihaltcheva S."/>
            <person name="LaButti K."/>
            <person name="Lipzen A."/>
            <person name="Waldron R."/>
            <person name="Moloney N.M."/>
            <person name="Sperisen C."/>
            <person name="Kredics L."/>
            <person name="Vagvoelgyi C."/>
            <person name="Patrignani A."/>
            <person name="Fitzpatrick D."/>
            <person name="Nagy I."/>
            <person name="Doyle S."/>
            <person name="Anderson J.B."/>
            <person name="Grigoriev I.V."/>
            <person name="Gueldener U."/>
            <person name="Muensterkoetter M."/>
            <person name="Nagy L.G."/>
        </authorList>
    </citation>
    <scope>NUCLEOTIDE SEQUENCE [LARGE SCALE GENOMIC DNA]</scope>
    <source>
        <strain evidence="3">28-4</strain>
    </source>
</reference>
<evidence type="ECO:0000313" key="3">
    <source>
        <dbReference type="Proteomes" id="UP000218334"/>
    </source>
</evidence>